<dbReference type="RefSeq" id="WP_169394787.1">
    <property type="nucleotide sequence ID" value="NZ_BAAAJH010000009.1"/>
</dbReference>
<dbReference type="Proteomes" id="UP001296706">
    <property type="component" value="Unassembled WGS sequence"/>
</dbReference>
<dbReference type="Gene3D" id="3.30.200.20">
    <property type="entry name" value="Phosphorylase Kinase, domain 1"/>
    <property type="match status" value="1"/>
</dbReference>
<dbReference type="Gene3D" id="3.90.1200.10">
    <property type="match status" value="1"/>
</dbReference>
<proteinExistence type="predicted"/>
<dbReference type="InterPro" id="IPR002575">
    <property type="entry name" value="Aminoglycoside_PTrfase"/>
</dbReference>
<accession>A0ABX1R8M0</accession>
<feature type="domain" description="Aminoglycoside phosphotransferase" evidence="1">
    <location>
        <begin position="28"/>
        <end position="246"/>
    </location>
</feature>
<protein>
    <submittedName>
        <fullName evidence="2">Phosphotransferase</fullName>
    </submittedName>
</protein>
<keyword evidence="3" id="KW-1185">Reference proteome</keyword>
<evidence type="ECO:0000259" key="1">
    <source>
        <dbReference type="Pfam" id="PF01636"/>
    </source>
</evidence>
<organism evidence="2 3">
    <name type="scientific">Pseudonocardia xinjiangensis</name>
    <dbReference type="NCBI Taxonomy" id="75289"/>
    <lineage>
        <taxon>Bacteria</taxon>
        <taxon>Bacillati</taxon>
        <taxon>Actinomycetota</taxon>
        <taxon>Actinomycetes</taxon>
        <taxon>Pseudonocardiales</taxon>
        <taxon>Pseudonocardiaceae</taxon>
        <taxon>Pseudonocardia</taxon>
    </lineage>
</organism>
<gene>
    <name evidence="2" type="ORF">HF577_06285</name>
</gene>
<dbReference type="SUPFAM" id="SSF56112">
    <property type="entry name" value="Protein kinase-like (PK-like)"/>
    <property type="match status" value="1"/>
</dbReference>
<evidence type="ECO:0000313" key="3">
    <source>
        <dbReference type="Proteomes" id="UP001296706"/>
    </source>
</evidence>
<name>A0ABX1R8M0_9PSEU</name>
<dbReference type="PANTHER" id="PTHR22603">
    <property type="entry name" value="CHOLINE/ETHANOALAMINE KINASE"/>
    <property type="match status" value="1"/>
</dbReference>
<reference evidence="2 3" key="1">
    <citation type="submission" date="2020-04" db="EMBL/GenBank/DDBJ databases">
        <authorList>
            <person name="Klaysubun C."/>
            <person name="Duangmal K."/>
            <person name="Lipun K."/>
        </authorList>
    </citation>
    <scope>NUCLEOTIDE SEQUENCE [LARGE SCALE GENOMIC DNA]</scope>
    <source>
        <strain evidence="2 3">JCM 11839</strain>
    </source>
</reference>
<dbReference type="Pfam" id="PF01636">
    <property type="entry name" value="APH"/>
    <property type="match status" value="1"/>
</dbReference>
<evidence type="ECO:0000313" key="2">
    <source>
        <dbReference type="EMBL" id="NMH76708.1"/>
    </source>
</evidence>
<sequence>MEVRSAVLDPVTDALLDSIPCTSRRPRTVEELPGGLTNRNLKVTNPDGCCVVRIPAQDGGGLLGIDRDHEYANSVAAAAAGVGARVLHRRPGVGLTVEYLPGRPLTDGDLHDSAVLGLVAAACRRLHAGPRFVNDFDMFAVQARYRRIVAEHGFRLPPRYDEFAPLVPRIRAALGPRVTAPCNNDLLAANLLLCPDGSGGERVRIIDFEYSGNNDPCFELGNIWSEAALPAPLLDVLVAAYFGRPCPRQVARARLFALMAKYGWTLWASIQDGSSPLHFDFWSWGMEKYDRAVAEFDGPDLEHLLTAAHPPDRDL</sequence>
<dbReference type="PANTHER" id="PTHR22603:SF66">
    <property type="entry name" value="ETHANOLAMINE KINASE"/>
    <property type="match status" value="1"/>
</dbReference>
<comment type="caution">
    <text evidence="2">The sequence shown here is derived from an EMBL/GenBank/DDBJ whole genome shotgun (WGS) entry which is preliminary data.</text>
</comment>
<dbReference type="EMBL" id="JAAXKY010000012">
    <property type="protein sequence ID" value="NMH76708.1"/>
    <property type="molecule type" value="Genomic_DNA"/>
</dbReference>
<dbReference type="InterPro" id="IPR011009">
    <property type="entry name" value="Kinase-like_dom_sf"/>
</dbReference>